<proteinExistence type="inferred from homology"/>
<evidence type="ECO:0000313" key="8">
    <source>
        <dbReference type="EMBL" id="MCA6075146.1"/>
    </source>
</evidence>
<dbReference type="EMBL" id="JAIXNE010000003">
    <property type="protein sequence ID" value="MCA6076323.1"/>
    <property type="molecule type" value="Genomic_DNA"/>
</dbReference>
<dbReference type="AlphaFoldDB" id="A0A9X1KWV2"/>
<dbReference type="GO" id="GO:0016987">
    <property type="term" value="F:sigma factor activity"/>
    <property type="evidence" value="ECO:0007669"/>
    <property type="project" value="UniProtKB-KW"/>
</dbReference>
<protein>
    <submittedName>
        <fullName evidence="9">RNA polymerase sigma factor</fullName>
    </submittedName>
</protein>
<evidence type="ECO:0000313" key="9">
    <source>
        <dbReference type="EMBL" id="MCA6076323.1"/>
    </source>
</evidence>
<dbReference type="PANTHER" id="PTHR43133">
    <property type="entry name" value="RNA POLYMERASE ECF-TYPE SIGMA FACTO"/>
    <property type="match status" value="1"/>
</dbReference>
<evidence type="ECO:0000256" key="1">
    <source>
        <dbReference type="ARBA" id="ARBA00010641"/>
    </source>
</evidence>
<dbReference type="InterPro" id="IPR013249">
    <property type="entry name" value="RNA_pol_sigma70_r4_t2"/>
</dbReference>
<evidence type="ECO:0000256" key="4">
    <source>
        <dbReference type="ARBA" id="ARBA00023125"/>
    </source>
</evidence>
<dbReference type="Pfam" id="PF08281">
    <property type="entry name" value="Sigma70_r4_2"/>
    <property type="match status" value="1"/>
</dbReference>
<dbReference type="EMBL" id="JAIXNE010000004">
    <property type="protein sequence ID" value="MCA6077451.1"/>
    <property type="molecule type" value="Genomic_DNA"/>
</dbReference>
<sequence>MTDFSDNALMQQVKAGELDKLGLLFERYKKPVFGFYYNMFRDMDECEDLVQVCFMRILKYRNSYEANGEFKLWLFRIARNVGNDHFRRRKNVIEDSLEHSLTKISDLAPSSEEDITREEELIILRQAMNRLDHEKREILTLSKIEGIRYKEIGEIINCSENTVKTKVFRALKALRSEYDAIQSKV</sequence>
<dbReference type="Gene3D" id="1.10.1740.10">
    <property type="match status" value="1"/>
</dbReference>
<organism evidence="9 11">
    <name type="scientific">Fulvivirga sedimenti</name>
    <dbReference type="NCBI Taxonomy" id="2879465"/>
    <lineage>
        <taxon>Bacteria</taxon>
        <taxon>Pseudomonadati</taxon>
        <taxon>Bacteroidota</taxon>
        <taxon>Cytophagia</taxon>
        <taxon>Cytophagales</taxon>
        <taxon>Fulvivirgaceae</taxon>
        <taxon>Fulvivirga</taxon>
    </lineage>
</organism>
<dbReference type="Gene3D" id="1.10.10.10">
    <property type="entry name" value="Winged helix-like DNA-binding domain superfamily/Winged helix DNA-binding domain"/>
    <property type="match status" value="1"/>
</dbReference>
<dbReference type="InterPro" id="IPR013325">
    <property type="entry name" value="RNA_pol_sigma_r2"/>
</dbReference>
<comment type="caution">
    <text evidence="9">The sequence shown here is derived from an EMBL/GenBank/DDBJ whole genome shotgun (WGS) entry which is preliminary data.</text>
</comment>
<dbReference type="EMBL" id="JAIXNE010000002">
    <property type="protein sequence ID" value="MCA6075146.1"/>
    <property type="molecule type" value="Genomic_DNA"/>
</dbReference>
<dbReference type="Proteomes" id="UP001139409">
    <property type="component" value="Unassembled WGS sequence"/>
</dbReference>
<keyword evidence="11" id="KW-1185">Reference proteome</keyword>
<evidence type="ECO:0000313" key="11">
    <source>
        <dbReference type="Proteomes" id="UP001139409"/>
    </source>
</evidence>
<evidence type="ECO:0000259" key="7">
    <source>
        <dbReference type="Pfam" id="PF08281"/>
    </source>
</evidence>
<dbReference type="SUPFAM" id="SSF88659">
    <property type="entry name" value="Sigma3 and sigma4 domains of RNA polymerase sigma factors"/>
    <property type="match status" value="1"/>
</dbReference>
<keyword evidence="3" id="KW-0731">Sigma factor</keyword>
<dbReference type="InterPro" id="IPR013324">
    <property type="entry name" value="RNA_pol_sigma_r3/r4-like"/>
</dbReference>
<name>A0A9X1KWV2_9BACT</name>
<evidence type="ECO:0000313" key="10">
    <source>
        <dbReference type="EMBL" id="MCA6077451.1"/>
    </source>
</evidence>
<feature type="domain" description="RNA polymerase sigma-70 region 2" evidence="6">
    <location>
        <begin position="24"/>
        <end position="90"/>
    </location>
</feature>
<dbReference type="InterPro" id="IPR014284">
    <property type="entry name" value="RNA_pol_sigma-70_dom"/>
</dbReference>
<dbReference type="InterPro" id="IPR039425">
    <property type="entry name" value="RNA_pol_sigma-70-like"/>
</dbReference>
<dbReference type="CDD" id="cd06171">
    <property type="entry name" value="Sigma70_r4"/>
    <property type="match status" value="1"/>
</dbReference>
<keyword evidence="5" id="KW-0804">Transcription</keyword>
<dbReference type="NCBIfam" id="TIGR02937">
    <property type="entry name" value="sigma70-ECF"/>
    <property type="match status" value="1"/>
</dbReference>
<keyword evidence="4" id="KW-0238">DNA-binding</keyword>
<dbReference type="GO" id="GO:0006352">
    <property type="term" value="P:DNA-templated transcription initiation"/>
    <property type="evidence" value="ECO:0007669"/>
    <property type="project" value="InterPro"/>
</dbReference>
<comment type="similarity">
    <text evidence="1">Belongs to the sigma-70 factor family. ECF subfamily.</text>
</comment>
<evidence type="ECO:0000256" key="5">
    <source>
        <dbReference type="ARBA" id="ARBA00023163"/>
    </source>
</evidence>
<dbReference type="InterPro" id="IPR007627">
    <property type="entry name" value="RNA_pol_sigma70_r2"/>
</dbReference>
<dbReference type="PANTHER" id="PTHR43133:SF8">
    <property type="entry name" value="RNA POLYMERASE SIGMA FACTOR HI_1459-RELATED"/>
    <property type="match status" value="1"/>
</dbReference>
<feature type="domain" description="RNA polymerase sigma factor 70 region 4 type 2" evidence="7">
    <location>
        <begin position="123"/>
        <end position="174"/>
    </location>
</feature>
<dbReference type="SUPFAM" id="SSF88946">
    <property type="entry name" value="Sigma2 domain of RNA polymerase sigma factors"/>
    <property type="match status" value="1"/>
</dbReference>
<accession>A0A9X1KWV2</accession>
<dbReference type="InterPro" id="IPR036388">
    <property type="entry name" value="WH-like_DNA-bd_sf"/>
</dbReference>
<dbReference type="RefSeq" id="WP_225698251.1">
    <property type="nucleotide sequence ID" value="NZ_JAIXNE010000002.1"/>
</dbReference>
<evidence type="ECO:0000256" key="2">
    <source>
        <dbReference type="ARBA" id="ARBA00023015"/>
    </source>
</evidence>
<evidence type="ECO:0000256" key="3">
    <source>
        <dbReference type="ARBA" id="ARBA00023082"/>
    </source>
</evidence>
<reference evidence="9" key="1">
    <citation type="submission" date="2021-09" db="EMBL/GenBank/DDBJ databases">
        <title>Fulvivirga sp. isolated from coastal sediment.</title>
        <authorList>
            <person name="Yu H."/>
        </authorList>
    </citation>
    <scope>NUCLEOTIDE SEQUENCE</scope>
    <source>
        <strain evidence="9">1062</strain>
    </source>
</reference>
<keyword evidence="2" id="KW-0805">Transcription regulation</keyword>
<gene>
    <name evidence="8" type="ORF">LDX50_09705</name>
    <name evidence="9" type="ORF">LDX50_15675</name>
    <name evidence="10" type="ORF">LDX50_21395</name>
</gene>
<dbReference type="Pfam" id="PF04542">
    <property type="entry name" value="Sigma70_r2"/>
    <property type="match status" value="1"/>
</dbReference>
<evidence type="ECO:0000259" key="6">
    <source>
        <dbReference type="Pfam" id="PF04542"/>
    </source>
</evidence>
<dbReference type="GO" id="GO:0003677">
    <property type="term" value="F:DNA binding"/>
    <property type="evidence" value="ECO:0007669"/>
    <property type="project" value="UniProtKB-KW"/>
</dbReference>